<dbReference type="AlphaFoldDB" id="A0AAV5VRP7"/>
<dbReference type="EMBL" id="BTSY01000004">
    <property type="protein sequence ID" value="GMT22160.1"/>
    <property type="molecule type" value="Genomic_DNA"/>
</dbReference>
<sequence>MEEASNDKSEQSLSTSSLADRLPLDRGARQSPSDVRSIDNRGPAAPSAFDSVFGASLSGRPKGRIIDPSAALILSDDDGEPVTKRGKREKEEKEEKVVKPTRKERAKTMKTRPSGDPMVKSSQPTRLLTSHAPKIKREPKYGGSEYDLRRVPKVFVGRRIDLEVAAAEFETLAEAQQGVYDDMAAAAAAGTDGEEWPEDYIIATVDAKMTELVIKFTGYGRPSMVVVDADHDWTTKVSREFRTRMERLNKMMGHMRRHLGDAVFDAAYPNVYAQSEPGYGDSAFVESEVNSYKNRLRAKEWRDGV</sequence>
<keyword evidence="3" id="KW-1185">Reference proteome</keyword>
<proteinExistence type="predicted"/>
<reference evidence="2" key="1">
    <citation type="submission" date="2023-10" db="EMBL/GenBank/DDBJ databases">
        <title>Genome assembly of Pristionchus species.</title>
        <authorList>
            <person name="Yoshida K."/>
            <person name="Sommer R.J."/>
        </authorList>
    </citation>
    <scope>NUCLEOTIDE SEQUENCE</scope>
    <source>
        <strain evidence="2">RS5133</strain>
    </source>
</reference>
<feature type="compositionally biased region" description="Basic and acidic residues" evidence="1">
    <location>
        <begin position="1"/>
        <end position="10"/>
    </location>
</feature>
<evidence type="ECO:0000256" key="1">
    <source>
        <dbReference type="SAM" id="MobiDB-lite"/>
    </source>
</evidence>
<evidence type="ECO:0000313" key="3">
    <source>
        <dbReference type="Proteomes" id="UP001432322"/>
    </source>
</evidence>
<gene>
    <name evidence="2" type="ORF">PFISCL1PPCAC_13457</name>
</gene>
<feature type="region of interest" description="Disordered" evidence="1">
    <location>
        <begin position="1"/>
        <end position="126"/>
    </location>
</feature>
<comment type="caution">
    <text evidence="2">The sequence shown here is derived from an EMBL/GenBank/DDBJ whole genome shotgun (WGS) entry which is preliminary data.</text>
</comment>
<evidence type="ECO:0000313" key="2">
    <source>
        <dbReference type="EMBL" id="GMT22160.1"/>
    </source>
</evidence>
<feature type="non-terminal residue" evidence="2">
    <location>
        <position position="305"/>
    </location>
</feature>
<name>A0AAV5VRP7_9BILA</name>
<organism evidence="2 3">
    <name type="scientific">Pristionchus fissidentatus</name>
    <dbReference type="NCBI Taxonomy" id="1538716"/>
    <lineage>
        <taxon>Eukaryota</taxon>
        <taxon>Metazoa</taxon>
        <taxon>Ecdysozoa</taxon>
        <taxon>Nematoda</taxon>
        <taxon>Chromadorea</taxon>
        <taxon>Rhabditida</taxon>
        <taxon>Rhabditina</taxon>
        <taxon>Diplogasteromorpha</taxon>
        <taxon>Diplogasteroidea</taxon>
        <taxon>Neodiplogasteridae</taxon>
        <taxon>Pristionchus</taxon>
    </lineage>
</organism>
<feature type="compositionally biased region" description="Basic and acidic residues" evidence="1">
    <location>
        <begin position="88"/>
        <end position="107"/>
    </location>
</feature>
<dbReference type="Proteomes" id="UP001432322">
    <property type="component" value="Unassembled WGS sequence"/>
</dbReference>
<accession>A0AAV5VRP7</accession>
<protein>
    <submittedName>
        <fullName evidence="2">Uncharacterized protein</fullName>
    </submittedName>
</protein>